<evidence type="ECO:0000256" key="1">
    <source>
        <dbReference type="ARBA" id="ARBA00022987"/>
    </source>
</evidence>
<organism evidence="4 5">
    <name type="scientific">Lamprobacter modestohalophilus</name>
    <dbReference type="NCBI Taxonomy" id="1064514"/>
    <lineage>
        <taxon>Bacteria</taxon>
        <taxon>Pseudomonadati</taxon>
        <taxon>Pseudomonadota</taxon>
        <taxon>Gammaproteobacteria</taxon>
        <taxon>Chromatiales</taxon>
        <taxon>Chromatiaceae</taxon>
        <taxon>Lamprobacter</taxon>
    </lineage>
</organism>
<comment type="caution">
    <text evidence="4">The sequence shown here is derived from an EMBL/GenBank/DDBJ whole genome shotgun (WGS) entry which is preliminary data.</text>
</comment>
<evidence type="ECO:0008006" key="6">
    <source>
        <dbReference type="Google" id="ProtNLM"/>
    </source>
</evidence>
<evidence type="ECO:0000256" key="3">
    <source>
        <dbReference type="ARBA" id="ARBA00035643"/>
    </source>
</evidence>
<name>A0A9X1B568_9GAMM</name>
<evidence type="ECO:0000313" key="4">
    <source>
        <dbReference type="EMBL" id="MBK1619784.1"/>
    </source>
</evidence>
<evidence type="ECO:0000256" key="2">
    <source>
        <dbReference type="ARBA" id="ARBA00035108"/>
    </source>
</evidence>
<gene>
    <name evidence="4" type="ORF">CKO42_15300</name>
</gene>
<dbReference type="EMBL" id="NRRY01000026">
    <property type="protein sequence ID" value="MBK1619784.1"/>
    <property type="molecule type" value="Genomic_DNA"/>
</dbReference>
<keyword evidence="1" id="KW-0304">Gas vesicle</keyword>
<dbReference type="AlphaFoldDB" id="A0A9X1B568"/>
<proteinExistence type="inferred from homology"/>
<accession>A0A9X1B568</accession>
<comment type="subcellular location">
    <subcellularLocation>
        <location evidence="2">Gas vesicle</location>
    </subcellularLocation>
</comment>
<evidence type="ECO:0000313" key="5">
    <source>
        <dbReference type="Proteomes" id="UP001138768"/>
    </source>
</evidence>
<dbReference type="GO" id="GO:0031412">
    <property type="term" value="P:gas vesicle organization"/>
    <property type="evidence" value="ECO:0007669"/>
    <property type="project" value="InterPro"/>
</dbReference>
<protein>
    <recommendedName>
        <fullName evidence="6">GvpL/GvpF family gas vesicle protein</fullName>
    </recommendedName>
</protein>
<keyword evidence="5" id="KW-1185">Reference proteome</keyword>
<dbReference type="InterPro" id="IPR009430">
    <property type="entry name" value="GvpL/GvpF"/>
</dbReference>
<dbReference type="PANTHER" id="PTHR36852:SF1">
    <property type="entry name" value="PROTEIN GVPL 2"/>
    <property type="match status" value="1"/>
</dbReference>
<dbReference type="Pfam" id="PF06386">
    <property type="entry name" value="GvpL_GvpF"/>
    <property type="match status" value="2"/>
</dbReference>
<reference evidence="4 5" key="1">
    <citation type="journal article" date="2020" name="Microorganisms">
        <title>Osmotic Adaptation and Compatible Solute Biosynthesis of Phototrophic Bacteria as Revealed from Genome Analyses.</title>
        <authorList>
            <person name="Imhoff J.F."/>
            <person name="Rahn T."/>
            <person name="Kunzel S."/>
            <person name="Keller A."/>
            <person name="Neulinger S.C."/>
        </authorList>
    </citation>
    <scope>NUCLEOTIDE SEQUENCE [LARGE SCALE GENOMIC DNA]</scope>
    <source>
        <strain evidence="4 5">DSM 25653</strain>
    </source>
</reference>
<sequence length="296" mass="31116">MGLMLYCIGADRGSMPPRGLVADETDETDEANSAIDAATDAATDALDTPLQAVSAHGLTAWVGENAEASQNAQDAQAALAFGRAIEALHRTMTVIPLRYGCVFADTAAVEAHLGEQQHRYRALLEELEDCVELSLRIPVVAAETGLGSGLSSGLGSGLGAAGLAVGLEMDLEPVTDSAPSGAELRRGRSYLLGRKQRLAAEQAAVRAAEALDQPLTGLVRRRDIESGWFAGQAMVSAHYLVPREQLEQVDAVLHEAALSRAAETASAPWLLSGPWPPFHFAALAELPPADSADHHV</sequence>
<dbReference type="PANTHER" id="PTHR36852">
    <property type="entry name" value="PROTEIN GVPL 2"/>
    <property type="match status" value="1"/>
</dbReference>
<dbReference type="Proteomes" id="UP001138768">
    <property type="component" value="Unassembled WGS sequence"/>
</dbReference>
<dbReference type="RefSeq" id="WP_200245859.1">
    <property type="nucleotide sequence ID" value="NZ_NRRY01000026.1"/>
</dbReference>
<comment type="similarity">
    <text evidence="3">Belongs to the gas vesicle GvpF/GvpL family.</text>
</comment>
<dbReference type="GO" id="GO:0031411">
    <property type="term" value="C:gas vesicle"/>
    <property type="evidence" value="ECO:0007669"/>
    <property type="project" value="UniProtKB-SubCell"/>
</dbReference>